<sequence>MASLQIPFVDILDDDDEDDPLAFPAAFASPPSSRKRSHGSAASTSQSGFLEAFSPSPPVQKRLLLAVGDPILLDDTPSPPKRWPSSAPELPVLVVDDDDDDPSAPGGVVTVTPDSVLDRAAFSQTPEAAVPSSASLGTVVAETPGFSSPRSAGPPAARGLSSAAPAQNLYGLVREPKHIDLKELHRSVKLCKQAYCFLLTHQLLRLEPCQRHISNANVCRGDLLNVVGEVR</sequence>
<dbReference type="AlphaFoldDB" id="A0A8T0NLV4"/>
<evidence type="ECO:0000313" key="3">
    <source>
        <dbReference type="Proteomes" id="UP000823388"/>
    </source>
</evidence>
<dbReference type="EMBL" id="CM029053">
    <property type="protein sequence ID" value="KAG2549084.1"/>
    <property type="molecule type" value="Genomic_DNA"/>
</dbReference>
<reference evidence="2" key="1">
    <citation type="submission" date="2020-05" db="EMBL/GenBank/DDBJ databases">
        <title>WGS assembly of Panicum virgatum.</title>
        <authorList>
            <person name="Lovell J.T."/>
            <person name="Jenkins J."/>
            <person name="Shu S."/>
            <person name="Juenger T.E."/>
            <person name="Schmutz J."/>
        </authorList>
    </citation>
    <scope>NUCLEOTIDE SEQUENCE</scope>
    <source>
        <strain evidence="2">AP13</strain>
    </source>
</reference>
<evidence type="ECO:0000313" key="2">
    <source>
        <dbReference type="EMBL" id="KAG2549082.1"/>
    </source>
</evidence>
<feature type="compositionally biased region" description="Low complexity" evidence="1">
    <location>
        <begin position="21"/>
        <end position="32"/>
    </location>
</feature>
<name>A0A8T0NLV4_PANVG</name>
<keyword evidence="3" id="KW-1185">Reference proteome</keyword>
<comment type="caution">
    <text evidence="2">The sequence shown here is derived from an EMBL/GenBank/DDBJ whole genome shotgun (WGS) entry which is preliminary data.</text>
</comment>
<accession>A0A8T0NLV4</accession>
<gene>
    <name evidence="2" type="ORF">PVAP13_9KG294900</name>
</gene>
<feature type="region of interest" description="Disordered" evidence="1">
    <location>
        <begin position="13"/>
        <end position="55"/>
    </location>
</feature>
<dbReference type="EMBL" id="CM029053">
    <property type="protein sequence ID" value="KAG2549082.1"/>
    <property type="molecule type" value="Genomic_DNA"/>
</dbReference>
<evidence type="ECO:0000256" key="1">
    <source>
        <dbReference type="SAM" id="MobiDB-lite"/>
    </source>
</evidence>
<dbReference type="Proteomes" id="UP000823388">
    <property type="component" value="Chromosome 9K"/>
</dbReference>
<organism evidence="2 3">
    <name type="scientific">Panicum virgatum</name>
    <name type="common">Blackwell switchgrass</name>
    <dbReference type="NCBI Taxonomy" id="38727"/>
    <lineage>
        <taxon>Eukaryota</taxon>
        <taxon>Viridiplantae</taxon>
        <taxon>Streptophyta</taxon>
        <taxon>Embryophyta</taxon>
        <taxon>Tracheophyta</taxon>
        <taxon>Spermatophyta</taxon>
        <taxon>Magnoliopsida</taxon>
        <taxon>Liliopsida</taxon>
        <taxon>Poales</taxon>
        <taxon>Poaceae</taxon>
        <taxon>PACMAD clade</taxon>
        <taxon>Panicoideae</taxon>
        <taxon>Panicodae</taxon>
        <taxon>Paniceae</taxon>
        <taxon>Panicinae</taxon>
        <taxon>Panicum</taxon>
        <taxon>Panicum sect. Hiantes</taxon>
    </lineage>
</organism>
<proteinExistence type="predicted"/>
<protein>
    <submittedName>
        <fullName evidence="2">Uncharacterized protein</fullName>
    </submittedName>
</protein>